<dbReference type="InterPro" id="IPR011037">
    <property type="entry name" value="Pyrv_Knase-like_insert_dom_sf"/>
</dbReference>
<dbReference type="InterPro" id="IPR005302">
    <property type="entry name" value="MoCF_Sase_C"/>
</dbReference>
<evidence type="ECO:0000313" key="2">
    <source>
        <dbReference type="EMBL" id="QQQ20074.1"/>
    </source>
</evidence>
<keyword evidence="3" id="KW-1185">Reference proteome</keyword>
<dbReference type="PROSITE" id="PS51340">
    <property type="entry name" value="MOSC"/>
    <property type="match status" value="1"/>
</dbReference>
<accession>A0ABX7BR62</accession>
<dbReference type="Proteomes" id="UP000595448">
    <property type="component" value="Chromosome"/>
</dbReference>
<dbReference type="InterPro" id="IPR005303">
    <property type="entry name" value="MOCOS_middle"/>
</dbReference>
<dbReference type="Pfam" id="PF03473">
    <property type="entry name" value="MOSC"/>
    <property type="match status" value="1"/>
</dbReference>
<dbReference type="SUPFAM" id="SSF50800">
    <property type="entry name" value="PK beta-barrel domain-like"/>
    <property type="match status" value="1"/>
</dbReference>
<protein>
    <submittedName>
        <fullName evidence="2">MOSC domain-containing protein</fullName>
    </submittedName>
</protein>
<dbReference type="Gene3D" id="2.40.33.20">
    <property type="entry name" value="PK beta-barrel domain-like"/>
    <property type="match status" value="1"/>
</dbReference>
<evidence type="ECO:0000259" key="1">
    <source>
        <dbReference type="PROSITE" id="PS51340"/>
    </source>
</evidence>
<feature type="domain" description="MOSC" evidence="1">
    <location>
        <begin position="111"/>
        <end position="252"/>
    </location>
</feature>
<name>A0ABX7BR62_9CAUL</name>
<organism evidence="2 3">
    <name type="scientific">Brevundimonas vitisensis</name>
    <dbReference type="NCBI Taxonomy" id="2800818"/>
    <lineage>
        <taxon>Bacteria</taxon>
        <taxon>Pseudomonadati</taxon>
        <taxon>Pseudomonadota</taxon>
        <taxon>Alphaproteobacteria</taxon>
        <taxon>Caulobacterales</taxon>
        <taxon>Caulobacteraceae</taxon>
        <taxon>Brevundimonas</taxon>
    </lineage>
</organism>
<sequence>MTATIAALYRHPVKGFTPEALTDARLEADGWFPDDRLYAVEHGPSGFDPEAPVHLSKMKFAVLARDAALARVRTRYDAPSRTLTVEAQGRPTLTAALDQAEGRRAFADWLTDFLGEDAAGPLRILSAPGHRFMDSRRGHVSLLNLASVRDLEARVGRSLDPRRFRANVWVEGWPAWIEMEGAGREVRLGAAGLEGLKPIVRCAATHVDPDTGERDFDLVSALFTHYGHRDCGLYAAIRTGGPIAVGDAVEMMP</sequence>
<gene>
    <name evidence="2" type="ORF">JIP62_09255</name>
</gene>
<dbReference type="EMBL" id="CP067977">
    <property type="protein sequence ID" value="QQQ20074.1"/>
    <property type="molecule type" value="Genomic_DNA"/>
</dbReference>
<proteinExistence type="predicted"/>
<dbReference type="Pfam" id="PF03476">
    <property type="entry name" value="MOSC_N"/>
    <property type="match status" value="1"/>
</dbReference>
<reference evidence="2 3" key="1">
    <citation type="submission" date="2021-01" db="EMBL/GenBank/DDBJ databases">
        <title>Brevundimonas vitis sp. nov., an bacterium isolated from grape (Vitis vinifera).</title>
        <authorList>
            <person name="Jiang L."/>
            <person name="Lee J."/>
        </authorList>
    </citation>
    <scope>NUCLEOTIDE SEQUENCE [LARGE SCALE GENOMIC DNA]</scope>
    <source>
        <strain evidence="2 3">GRTSA-9</strain>
    </source>
</reference>
<evidence type="ECO:0000313" key="3">
    <source>
        <dbReference type="Proteomes" id="UP000595448"/>
    </source>
</evidence>